<dbReference type="Ensembl" id="ENSBTAT00000093582.2">
    <property type="protein sequence ID" value="ENSBTAP00000077641.2"/>
    <property type="gene ID" value="ENSBTAG00000008906.7"/>
</dbReference>
<evidence type="ECO:0000256" key="1">
    <source>
        <dbReference type="SAM" id="MobiDB-lite"/>
    </source>
</evidence>
<feature type="compositionally biased region" description="Basic residues" evidence="1">
    <location>
        <begin position="1"/>
        <end position="28"/>
    </location>
</feature>
<reference evidence="2" key="1">
    <citation type="submission" date="2018-03" db="EMBL/GenBank/DDBJ databases">
        <title>ARS-UCD1.2.</title>
        <authorList>
            <person name="Rosen B.D."/>
            <person name="Bickhart D.M."/>
            <person name="Koren S."/>
            <person name="Schnabel R.D."/>
            <person name="Hall R."/>
            <person name="Zimin A."/>
            <person name="Dreischer C."/>
            <person name="Schultheiss S."/>
            <person name="Schroeder S.G."/>
            <person name="Elsik C.G."/>
            <person name="Couldrey C."/>
            <person name="Liu G.E."/>
            <person name="Van Tassell C.P."/>
            <person name="Phillippy A.M."/>
            <person name="Smith T.P.L."/>
            <person name="Medrano J.F."/>
        </authorList>
    </citation>
    <scope>NUCLEOTIDE SEQUENCE [LARGE SCALE GENOMIC DNA]</scope>
    <source>
        <strain evidence="2">Hereford</strain>
    </source>
</reference>
<dbReference type="GeneTree" id="ENSGT00940000162025"/>
<feature type="compositionally biased region" description="Polar residues" evidence="1">
    <location>
        <begin position="205"/>
        <end position="217"/>
    </location>
</feature>
<accession>A0AAA9RYF5</accession>
<protein>
    <submittedName>
        <fullName evidence="2">Purkinje cell protein 2</fullName>
    </submittedName>
</protein>
<dbReference type="Pfam" id="PF02188">
    <property type="entry name" value="GoLoco"/>
    <property type="match status" value="2"/>
</dbReference>
<evidence type="ECO:0000313" key="2">
    <source>
        <dbReference type="Ensembl" id="ENSBTAP00000077641.2"/>
    </source>
</evidence>
<name>A0AAA9RYF5_BOVIN</name>
<gene>
    <name evidence="2" type="primary">PCP2</name>
</gene>
<dbReference type="SMART" id="SM00390">
    <property type="entry name" value="GoLoco"/>
    <property type="match status" value="2"/>
</dbReference>
<dbReference type="Proteomes" id="UP000009136">
    <property type="component" value="Chromosome 7"/>
</dbReference>
<reference evidence="2" key="3">
    <citation type="submission" date="2025-09" db="UniProtKB">
        <authorList>
            <consortium name="Ensembl"/>
        </authorList>
    </citation>
    <scope>IDENTIFICATION</scope>
    <source>
        <strain evidence="2">Hereford</strain>
    </source>
</reference>
<sequence>NDRGKRPCRHLQSRRRSTARRHVHRRELRHTSLACVQRESGIARGSIPGSVRSPEEGNSKSTPAFLPGEFHGQRSLEGNSPWDHKESDTTEQAGSPDQEGFFNLLSHVQGGRMEEQRCSLQAGPGPASDSRESGQQESSPAPEMDSLMDMLANTQGRRMDDQRVTVSALPGFQPLGPKDGVQKRAGTLSPQPLLTPQDPAALSFRRNSSPQPQTQAP</sequence>
<dbReference type="Gene3D" id="1.25.40.10">
    <property type="entry name" value="Tetratricopeptide repeat domain"/>
    <property type="match status" value="1"/>
</dbReference>
<dbReference type="GO" id="GO:0005085">
    <property type="term" value="F:guanyl-nucleotide exchange factor activity"/>
    <property type="evidence" value="ECO:0007669"/>
    <property type="project" value="InterPro"/>
</dbReference>
<dbReference type="AlphaFoldDB" id="A0AAA9RYF5"/>
<organism evidence="2 3">
    <name type="scientific">Bos taurus</name>
    <name type="common">Bovine</name>
    <dbReference type="NCBI Taxonomy" id="9913"/>
    <lineage>
        <taxon>Eukaryota</taxon>
        <taxon>Metazoa</taxon>
        <taxon>Chordata</taxon>
        <taxon>Craniata</taxon>
        <taxon>Vertebrata</taxon>
        <taxon>Euteleostomi</taxon>
        <taxon>Mammalia</taxon>
        <taxon>Eutheria</taxon>
        <taxon>Laurasiatheria</taxon>
        <taxon>Artiodactyla</taxon>
        <taxon>Ruminantia</taxon>
        <taxon>Pecora</taxon>
        <taxon>Bovidae</taxon>
        <taxon>Bovinae</taxon>
        <taxon>Bos</taxon>
    </lineage>
</organism>
<feature type="region of interest" description="Disordered" evidence="1">
    <location>
        <begin position="1"/>
        <end position="217"/>
    </location>
</feature>
<keyword evidence="3" id="KW-1185">Reference proteome</keyword>
<dbReference type="PANTHER" id="PTHR47503">
    <property type="entry name" value="PURKINJE CELL PROTEIN 2"/>
    <property type="match status" value="1"/>
</dbReference>
<dbReference type="InterPro" id="IPR011990">
    <property type="entry name" value="TPR-like_helical_dom_sf"/>
</dbReference>
<dbReference type="PROSITE" id="PS50877">
    <property type="entry name" value="GOLOCO"/>
    <property type="match status" value="2"/>
</dbReference>
<proteinExistence type="predicted"/>
<evidence type="ECO:0000313" key="3">
    <source>
        <dbReference type="Proteomes" id="UP000009136"/>
    </source>
</evidence>
<dbReference type="InterPro" id="IPR042168">
    <property type="entry name" value="Pcp2"/>
</dbReference>
<dbReference type="InterPro" id="IPR003109">
    <property type="entry name" value="GoLoco_motif"/>
</dbReference>
<dbReference type="PANTHER" id="PTHR47503:SF1">
    <property type="entry name" value="PURKINJE CELL PROTEIN 2 HOMOLOG"/>
    <property type="match status" value="1"/>
</dbReference>
<reference evidence="2" key="2">
    <citation type="submission" date="2025-08" db="UniProtKB">
        <authorList>
            <consortium name="Ensembl"/>
        </authorList>
    </citation>
    <scope>IDENTIFICATION</scope>
    <source>
        <strain evidence="2">Hereford</strain>
    </source>
</reference>